<evidence type="ECO:0000313" key="2">
    <source>
        <dbReference type="Proteomes" id="UP001156690"/>
    </source>
</evidence>
<name>A0AAV5NKU6_9VIBR</name>
<dbReference type="RefSeq" id="WP_126607777.1">
    <property type="nucleotide sequence ID" value="NZ_AP025145.1"/>
</dbReference>
<dbReference type="Pfam" id="PF11869">
    <property type="entry name" value="DUF3389"/>
    <property type="match status" value="1"/>
</dbReference>
<reference evidence="2" key="1">
    <citation type="journal article" date="2019" name="Int. J. Syst. Evol. Microbiol.">
        <title>The Global Catalogue of Microorganisms (GCM) 10K type strain sequencing project: providing services to taxonomists for standard genome sequencing and annotation.</title>
        <authorList>
            <consortium name="The Broad Institute Genomics Platform"/>
            <consortium name="The Broad Institute Genome Sequencing Center for Infectious Disease"/>
            <person name="Wu L."/>
            <person name="Ma J."/>
        </authorList>
    </citation>
    <scope>NUCLEOTIDE SEQUENCE [LARGE SCALE GENOMIC DNA]</scope>
    <source>
        <strain evidence="2">NBRC 15640</strain>
    </source>
</reference>
<sequence>MVITFKSGKVIATLHEIVVKIDGDHRTTLHSQVDAITLIGKGANVITSNSSETKWSVKLDNDEQLMELSKHIGIHIQ</sequence>
<proteinExistence type="predicted"/>
<dbReference type="Proteomes" id="UP001156690">
    <property type="component" value="Unassembled WGS sequence"/>
</dbReference>
<evidence type="ECO:0000313" key="1">
    <source>
        <dbReference type="EMBL" id="GLQ71276.1"/>
    </source>
</evidence>
<keyword evidence="1" id="KW-0813">Transport</keyword>
<keyword evidence="2" id="KW-1185">Reference proteome</keyword>
<organism evidence="1 2">
    <name type="scientific">Vibrio penaeicida</name>
    <dbReference type="NCBI Taxonomy" id="104609"/>
    <lineage>
        <taxon>Bacteria</taxon>
        <taxon>Pseudomonadati</taxon>
        <taxon>Pseudomonadota</taxon>
        <taxon>Gammaproteobacteria</taxon>
        <taxon>Vibrionales</taxon>
        <taxon>Vibrionaceae</taxon>
        <taxon>Vibrio</taxon>
    </lineage>
</organism>
<comment type="caution">
    <text evidence="1">The sequence shown here is derived from an EMBL/GenBank/DDBJ whole genome shotgun (WGS) entry which is preliminary data.</text>
</comment>
<gene>
    <name evidence="1" type="ORF">GCM10007932_06360</name>
</gene>
<accession>A0AAV5NKU6</accession>
<keyword evidence="1" id="KW-0762">Sugar transport</keyword>
<dbReference type="AlphaFoldDB" id="A0AAV5NKU6"/>
<dbReference type="EMBL" id="BSNX01000004">
    <property type="protein sequence ID" value="GLQ71276.1"/>
    <property type="molecule type" value="Genomic_DNA"/>
</dbReference>
<protein>
    <submittedName>
        <fullName evidence="1">PTS sugar transporter subunit IIA</fullName>
    </submittedName>
</protein>
<dbReference type="InterPro" id="IPR021811">
    <property type="entry name" value="DUF3389"/>
</dbReference>